<gene>
    <name evidence="2" type="ORF">BAGA_19155</name>
</gene>
<keyword evidence="1" id="KW-0175">Coiled coil</keyword>
<dbReference type="STRING" id="574375.AZF08_13765"/>
<protein>
    <submittedName>
        <fullName evidence="2">Uncharacterized protein</fullName>
    </submittedName>
</protein>
<comment type="caution">
    <text evidence="2">The sequence shown here is derived from an EMBL/GenBank/DDBJ whole genome shotgun (WGS) entry which is preliminary data.</text>
</comment>
<dbReference type="EMBL" id="JOTM01000030">
    <property type="protein sequence ID" value="KEK22515.1"/>
    <property type="molecule type" value="Genomic_DNA"/>
</dbReference>
<feature type="coiled-coil region" evidence="1">
    <location>
        <begin position="6"/>
        <end position="33"/>
    </location>
</feature>
<sequence length="139" mass="16510">MKDITAGRLQRLLANLNKEIVLLEAVFNEVDRQLKHIELVQIDLLYIVELETFSSVRGYHLAKKLKEVRLERRTIKDHWEELKLVLDSLKETKAKTKEQMLTIYEKRKRLDDRKYHIRKLDGDFEILADGIVSKKKPLT</sequence>
<organism evidence="2 3">
    <name type="scientific">Bacillus gaemokensis</name>
    <dbReference type="NCBI Taxonomy" id="574375"/>
    <lineage>
        <taxon>Bacteria</taxon>
        <taxon>Bacillati</taxon>
        <taxon>Bacillota</taxon>
        <taxon>Bacilli</taxon>
        <taxon>Bacillales</taxon>
        <taxon>Bacillaceae</taxon>
        <taxon>Bacillus</taxon>
        <taxon>Bacillus cereus group</taxon>
    </lineage>
</organism>
<evidence type="ECO:0000313" key="2">
    <source>
        <dbReference type="EMBL" id="KEK22515.1"/>
    </source>
</evidence>
<dbReference type="AlphaFoldDB" id="A0A073K7I2"/>
<reference evidence="2 3" key="1">
    <citation type="submission" date="2014-06" db="EMBL/GenBank/DDBJ databases">
        <title>Draft genome sequence of Bacillus gaemokensis JCM 15801 (MCCC 1A00707).</title>
        <authorList>
            <person name="Lai Q."/>
            <person name="Liu Y."/>
            <person name="Shao Z."/>
        </authorList>
    </citation>
    <scope>NUCLEOTIDE SEQUENCE [LARGE SCALE GENOMIC DNA]</scope>
    <source>
        <strain evidence="2 3">JCM 15801</strain>
    </source>
</reference>
<evidence type="ECO:0000256" key="1">
    <source>
        <dbReference type="SAM" id="Coils"/>
    </source>
</evidence>
<proteinExistence type="predicted"/>
<name>A0A073K7I2_9BACI</name>
<keyword evidence="3" id="KW-1185">Reference proteome</keyword>
<evidence type="ECO:0000313" key="3">
    <source>
        <dbReference type="Proteomes" id="UP000027778"/>
    </source>
</evidence>
<accession>A0A073K7I2</accession>
<dbReference type="Proteomes" id="UP000027778">
    <property type="component" value="Unassembled WGS sequence"/>
</dbReference>